<keyword evidence="3" id="KW-1185">Reference proteome</keyword>
<comment type="caution">
    <text evidence="2">The sequence shown here is derived from an EMBL/GenBank/DDBJ whole genome shotgun (WGS) entry which is preliminary data.</text>
</comment>
<evidence type="ECO:0000256" key="1">
    <source>
        <dbReference type="SAM" id="SignalP"/>
    </source>
</evidence>
<dbReference type="EMBL" id="JAABOO010000003">
    <property type="protein sequence ID" value="NER14442.1"/>
    <property type="molecule type" value="Genomic_DNA"/>
</dbReference>
<evidence type="ECO:0000313" key="3">
    <source>
        <dbReference type="Proteomes" id="UP000468581"/>
    </source>
</evidence>
<proteinExistence type="predicted"/>
<name>A0A6P0UPL4_9FLAO</name>
<gene>
    <name evidence="2" type="ORF">GWK08_13390</name>
</gene>
<accession>A0A6P0UPL4</accession>
<sequence length="235" mass="27203">MKKILISTLAMMFTTIFIFAQPPLQGVDGPISTDDLTDLKRMYLETIRYSQLTGQNEEINGSSYILENFVTAKINHFKDVHLVRYNASTDDMEFKNGKDEIFVLNKSNDYTVTLNSSRKVYQTILHPNGKRGFAVLLWKSKDSNTSLFLRERIEFIPKKPAASSYSKDQPAEFKRLKDVLYLKDGAELIEIPTGKKKFFALFKDREKEVQQFAKKNKLKITDQEDIIKILDFYTS</sequence>
<evidence type="ECO:0000313" key="2">
    <source>
        <dbReference type="EMBL" id="NER14442.1"/>
    </source>
</evidence>
<protein>
    <recommendedName>
        <fullName evidence="4">GLPGLI family protein</fullName>
    </recommendedName>
</protein>
<dbReference type="RefSeq" id="WP_163607733.1">
    <property type="nucleotide sequence ID" value="NZ_JAABOO010000003.1"/>
</dbReference>
<evidence type="ECO:0008006" key="4">
    <source>
        <dbReference type="Google" id="ProtNLM"/>
    </source>
</evidence>
<feature type="chain" id="PRO_5027017672" description="GLPGLI family protein" evidence="1">
    <location>
        <begin position="21"/>
        <end position="235"/>
    </location>
</feature>
<feature type="signal peptide" evidence="1">
    <location>
        <begin position="1"/>
        <end position="20"/>
    </location>
</feature>
<dbReference type="Proteomes" id="UP000468581">
    <property type="component" value="Unassembled WGS sequence"/>
</dbReference>
<organism evidence="2 3">
    <name type="scientific">Leptobacterium flavescens</name>
    <dbReference type="NCBI Taxonomy" id="472055"/>
    <lineage>
        <taxon>Bacteria</taxon>
        <taxon>Pseudomonadati</taxon>
        <taxon>Bacteroidota</taxon>
        <taxon>Flavobacteriia</taxon>
        <taxon>Flavobacteriales</taxon>
        <taxon>Flavobacteriaceae</taxon>
        <taxon>Leptobacterium</taxon>
    </lineage>
</organism>
<keyword evidence="1" id="KW-0732">Signal</keyword>
<reference evidence="2 3" key="1">
    <citation type="submission" date="2020-01" db="EMBL/GenBank/DDBJ databases">
        <title>Leptobacterium flavescens.</title>
        <authorList>
            <person name="Wang G."/>
        </authorList>
    </citation>
    <scope>NUCLEOTIDE SEQUENCE [LARGE SCALE GENOMIC DNA]</scope>
    <source>
        <strain evidence="2 3">KCTC 22160</strain>
    </source>
</reference>
<dbReference type="AlphaFoldDB" id="A0A6P0UPL4"/>